<comment type="caution">
    <text evidence="2">The sequence shown here is derived from an EMBL/GenBank/DDBJ whole genome shotgun (WGS) entry which is preliminary data.</text>
</comment>
<keyword evidence="3" id="KW-1185">Reference proteome</keyword>
<feature type="domain" description="SnoaL-like" evidence="1">
    <location>
        <begin position="5"/>
        <end position="119"/>
    </location>
</feature>
<dbReference type="InterPro" id="IPR032710">
    <property type="entry name" value="NTF2-like_dom_sf"/>
</dbReference>
<accession>A0ABT8HTC4</accession>
<dbReference type="Gene3D" id="3.10.450.50">
    <property type="match status" value="1"/>
</dbReference>
<gene>
    <name evidence="2" type="ORF">QYB97_06020</name>
</gene>
<name>A0ABT8HTC4_9BACL</name>
<dbReference type="Proteomes" id="UP001172721">
    <property type="component" value="Unassembled WGS sequence"/>
</dbReference>
<dbReference type="Pfam" id="PF13474">
    <property type="entry name" value="SnoaL_3"/>
    <property type="match status" value="1"/>
</dbReference>
<dbReference type="EMBL" id="JAUHTR010000002">
    <property type="protein sequence ID" value="MDN4524020.1"/>
    <property type="molecule type" value="Genomic_DNA"/>
</dbReference>
<evidence type="ECO:0000313" key="2">
    <source>
        <dbReference type="EMBL" id="MDN4524020.1"/>
    </source>
</evidence>
<dbReference type="InterPro" id="IPR037401">
    <property type="entry name" value="SnoaL-like"/>
</dbReference>
<reference evidence="2" key="1">
    <citation type="submission" date="2023-07" db="EMBL/GenBank/DDBJ databases">
        <title>Fictibacillus sp. isolated from freshwater pond.</title>
        <authorList>
            <person name="Kirdat K."/>
            <person name="Bhat A."/>
            <person name="Mourya A."/>
            <person name="Yadav A."/>
        </authorList>
    </citation>
    <scope>NUCLEOTIDE SEQUENCE</scope>
    <source>
        <strain evidence="2">NE201</strain>
    </source>
</reference>
<organism evidence="2 3">
    <name type="scientific">Fictibacillus fluitans</name>
    <dbReference type="NCBI Taxonomy" id="3058422"/>
    <lineage>
        <taxon>Bacteria</taxon>
        <taxon>Bacillati</taxon>
        <taxon>Bacillota</taxon>
        <taxon>Bacilli</taxon>
        <taxon>Bacillales</taxon>
        <taxon>Fictibacillaceae</taxon>
        <taxon>Fictibacillus</taxon>
    </lineage>
</organism>
<dbReference type="SUPFAM" id="SSF54427">
    <property type="entry name" value="NTF2-like"/>
    <property type="match status" value="1"/>
</dbReference>
<sequence>MNHSEILEHYIDATNTHDFKNVKKLLHPHAVYWFSGKNCTTSEEIQRYFESAWNTVKEEVYWASNVQWLAVDQHAATCIYTYNYEGYAEGKFVQGSGRATNVFVREEEGEWKLIHEHLSHF</sequence>
<proteinExistence type="predicted"/>
<dbReference type="RefSeq" id="WP_301165075.1">
    <property type="nucleotide sequence ID" value="NZ_JAUHTR010000002.1"/>
</dbReference>
<evidence type="ECO:0000313" key="3">
    <source>
        <dbReference type="Proteomes" id="UP001172721"/>
    </source>
</evidence>
<evidence type="ECO:0000259" key="1">
    <source>
        <dbReference type="Pfam" id="PF13474"/>
    </source>
</evidence>
<protein>
    <submittedName>
        <fullName evidence="2">Nuclear transport factor 2 family protein</fullName>
    </submittedName>
</protein>